<reference evidence="4" key="3">
    <citation type="submission" date="2022-06" db="UniProtKB">
        <authorList>
            <consortium name="EnsemblPlants"/>
        </authorList>
    </citation>
    <scope>IDENTIFICATION</scope>
</reference>
<dbReference type="Gramene" id="TuG1812G0200001503.01.T01">
    <property type="protein sequence ID" value="TuG1812G0200001503.01.T01.cds316681"/>
    <property type="gene ID" value="TuG1812G0200001503.01"/>
</dbReference>
<dbReference type="AlphaFoldDB" id="A0A8R7PB53"/>
<comment type="subcellular location">
    <subcellularLocation>
        <location evidence="1">Cytoplasm</location>
    </subcellularLocation>
</comment>
<evidence type="ECO:0000313" key="4">
    <source>
        <dbReference type="EnsemblPlants" id="TuG1812G0200001503.01.T01.cds316681"/>
    </source>
</evidence>
<dbReference type="Proteomes" id="UP000015106">
    <property type="component" value="Chromosome 2"/>
</dbReference>
<keyword evidence="5" id="KW-1185">Reference proteome</keyword>
<dbReference type="FunFam" id="2.40.50.140:FF:000006">
    <property type="entry name" value="Cold shock protein CspC"/>
    <property type="match status" value="1"/>
</dbReference>
<evidence type="ECO:0000313" key="5">
    <source>
        <dbReference type="Proteomes" id="UP000015106"/>
    </source>
</evidence>
<dbReference type="PANTHER" id="PTHR11544">
    <property type="entry name" value="COLD SHOCK DOMAIN CONTAINING PROTEINS"/>
    <property type="match status" value="1"/>
</dbReference>
<dbReference type="PIRSF" id="PIRSF002599">
    <property type="entry name" value="Cold_shock_A"/>
    <property type="match status" value="1"/>
</dbReference>
<dbReference type="InterPro" id="IPR002059">
    <property type="entry name" value="CSP_DNA-bd"/>
</dbReference>
<dbReference type="GO" id="GO:0003676">
    <property type="term" value="F:nucleic acid binding"/>
    <property type="evidence" value="ECO:0007669"/>
    <property type="project" value="InterPro"/>
</dbReference>
<sequence length="71" mass="7814">MQITGKVKWFNESKGFGFITPDDGSKDVFVHFSAIHGNGFKTLAEGQRVEFEIQDGQKGPSAVNVKALELE</sequence>
<name>A0A8R7PB53_TRIUA</name>
<feature type="domain" description="CSD" evidence="3">
    <location>
        <begin position="2"/>
        <end position="67"/>
    </location>
</feature>
<dbReference type="PROSITE" id="PS00352">
    <property type="entry name" value="CSD_1"/>
    <property type="match status" value="1"/>
</dbReference>
<dbReference type="Gene3D" id="2.40.50.140">
    <property type="entry name" value="Nucleic acid-binding proteins"/>
    <property type="match status" value="1"/>
</dbReference>
<dbReference type="Pfam" id="PF00313">
    <property type="entry name" value="CSD"/>
    <property type="match status" value="1"/>
</dbReference>
<dbReference type="NCBIfam" id="NF008190">
    <property type="entry name" value="PRK10943.1"/>
    <property type="match status" value="1"/>
</dbReference>
<dbReference type="CDD" id="cd04458">
    <property type="entry name" value="CSP_CDS"/>
    <property type="match status" value="1"/>
</dbReference>
<evidence type="ECO:0000259" key="3">
    <source>
        <dbReference type="PROSITE" id="PS51857"/>
    </source>
</evidence>
<dbReference type="GO" id="GO:0005737">
    <property type="term" value="C:cytoplasm"/>
    <property type="evidence" value="ECO:0007669"/>
    <property type="project" value="UniProtKB-SubCell"/>
</dbReference>
<dbReference type="InterPro" id="IPR019844">
    <property type="entry name" value="CSD_CS"/>
</dbReference>
<organism evidence="4 5">
    <name type="scientific">Triticum urartu</name>
    <name type="common">Red wild einkorn</name>
    <name type="synonym">Crithodium urartu</name>
    <dbReference type="NCBI Taxonomy" id="4572"/>
    <lineage>
        <taxon>Eukaryota</taxon>
        <taxon>Viridiplantae</taxon>
        <taxon>Streptophyta</taxon>
        <taxon>Embryophyta</taxon>
        <taxon>Tracheophyta</taxon>
        <taxon>Spermatophyta</taxon>
        <taxon>Magnoliopsida</taxon>
        <taxon>Liliopsida</taxon>
        <taxon>Poales</taxon>
        <taxon>Poaceae</taxon>
        <taxon>BOP clade</taxon>
        <taxon>Pooideae</taxon>
        <taxon>Triticodae</taxon>
        <taxon>Triticeae</taxon>
        <taxon>Triticinae</taxon>
        <taxon>Triticum</taxon>
    </lineage>
</organism>
<dbReference type="PROSITE" id="PS51857">
    <property type="entry name" value="CSD_2"/>
    <property type="match status" value="1"/>
</dbReference>
<dbReference type="PRINTS" id="PR00050">
    <property type="entry name" value="COLDSHOCK"/>
</dbReference>
<dbReference type="SMART" id="SM00357">
    <property type="entry name" value="CSP"/>
    <property type="match status" value="1"/>
</dbReference>
<protein>
    <recommendedName>
        <fullName evidence="3">CSD domain-containing protein</fullName>
    </recommendedName>
</protein>
<dbReference type="InterPro" id="IPR012156">
    <property type="entry name" value="Cold_shock_CspA"/>
</dbReference>
<dbReference type="EnsemblPlants" id="TuG1812G0200001503.01.T01">
    <property type="protein sequence ID" value="TuG1812G0200001503.01.T01.cds316681"/>
    <property type="gene ID" value="TuG1812G0200001503.01"/>
</dbReference>
<proteinExistence type="predicted"/>
<evidence type="ECO:0000256" key="2">
    <source>
        <dbReference type="ARBA" id="ARBA00022490"/>
    </source>
</evidence>
<reference evidence="4" key="2">
    <citation type="submission" date="2018-03" db="EMBL/GenBank/DDBJ databases">
        <title>The Triticum urartu genome reveals the dynamic nature of wheat genome evolution.</title>
        <authorList>
            <person name="Ling H."/>
            <person name="Ma B."/>
            <person name="Shi X."/>
            <person name="Liu H."/>
            <person name="Dong L."/>
            <person name="Sun H."/>
            <person name="Cao Y."/>
            <person name="Gao Q."/>
            <person name="Zheng S."/>
            <person name="Li Y."/>
            <person name="Yu Y."/>
            <person name="Du H."/>
            <person name="Qi M."/>
            <person name="Li Y."/>
            <person name="Yu H."/>
            <person name="Cui Y."/>
            <person name="Wang N."/>
            <person name="Chen C."/>
            <person name="Wu H."/>
            <person name="Zhao Y."/>
            <person name="Zhang J."/>
            <person name="Li Y."/>
            <person name="Zhou W."/>
            <person name="Zhang B."/>
            <person name="Hu W."/>
            <person name="Eijk M."/>
            <person name="Tang J."/>
            <person name="Witsenboer H."/>
            <person name="Zhao S."/>
            <person name="Li Z."/>
            <person name="Zhang A."/>
            <person name="Wang D."/>
            <person name="Liang C."/>
        </authorList>
    </citation>
    <scope>NUCLEOTIDE SEQUENCE [LARGE SCALE GENOMIC DNA]</scope>
    <source>
        <strain evidence="4">cv. G1812</strain>
    </source>
</reference>
<dbReference type="SUPFAM" id="SSF50249">
    <property type="entry name" value="Nucleic acid-binding proteins"/>
    <property type="match status" value="1"/>
</dbReference>
<dbReference type="NCBIfam" id="NF007062">
    <property type="entry name" value="PRK09507.1"/>
    <property type="match status" value="1"/>
</dbReference>
<dbReference type="InterPro" id="IPR050181">
    <property type="entry name" value="Cold_shock_domain"/>
</dbReference>
<accession>A0A8R7PB53</accession>
<dbReference type="InterPro" id="IPR012340">
    <property type="entry name" value="NA-bd_OB-fold"/>
</dbReference>
<dbReference type="InterPro" id="IPR011129">
    <property type="entry name" value="CSD"/>
</dbReference>
<reference evidence="5" key="1">
    <citation type="journal article" date="2013" name="Nature">
        <title>Draft genome of the wheat A-genome progenitor Triticum urartu.</title>
        <authorList>
            <person name="Ling H.Q."/>
            <person name="Zhao S."/>
            <person name="Liu D."/>
            <person name="Wang J."/>
            <person name="Sun H."/>
            <person name="Zhang C."/>
            <person name="Fan H."/>
            <person name="Li D."/>
            <person name="Dong L."/>
            <person name="Tao Y."/>
            <person name="Gao C."/>
            <person name="Wu H."/>
            <person name="Li Y."/>
            <person name="Cui Y."/>
            <person name="Guo X."/>
            <person name="Zheng S."/>
            <person name="Wang B."/>
            <person name="Yu K."/>
            <person name="Liang Q."/>
            <person name="Yang W."/>
            <person name="Lou X."/>
            <person name="Chen J."/>
            <person name="Feng M."/>
            <person name="Jian J."/>
            <person name="Zhang X."/>
            <person name="Luo G."/>
            <person name="Jiang Y."/>
            <person name="Liu J."/>
            <person name="Wang Z."/>
            <person name="Sha Y."/>
            <person name="Zhang B."/>
            <person name="Wu H."/>
            <person name="Tang D."/>
            <person name="Shen Q."/>
            <person name="Xue P."/>
            <person name="Zou S."/>
            <person name="Wang X."/>
            <person name="Liu X."/>
            <person name="Wang F."/>
            <person name="Yang Y."/>
            <person name="An X."/>
            <person name="Dong Z."/>
            <person name="Zhang K."/>
            <person name="Zhang X."/>
            <person name="Luo M.C."/>
            <person name="Dvorak J."/>
            <person name="Tong Y."/>
            <person name="Wang J."/>
            <person name="Yang H."/>
            <person name="Li Z."/>
            <person name="Wang D."/>
            <person name="Zhang A."/>
            <person name="Wang J."/>
        </authorList>
    </citation>
    <scope>NUCLEOTIDE SEQUENCE</scope>
    <source>
        <strain evidence="5">cv. G1812</strain>
    </source>
</reference>
<keyword evidence="2" id="KW-0963">Cytoplasm</keyword>
<evidence type="ECO:0000256" key="1">
    <source>
        <dbReference type="ARBA" id="ARBA00004496"/>
    </source>
</evidence>